<dbReference type="GO" id="GO:0005737">
    <property type="term" value="C:cytoplasm"/>
    <property type="evidence" value="ECO:0007669"/>
    <property type="project" value="TreeGrafter"/>
</dbReference>
<organism evidence="10 11">
    <name type="scientific">Polypedilum vanderplanki</name>
    <name type="common">Sleeping chironomid midge</name>
    <dbReference type="NCBI Taxonomy" id="319348"/>
    <lineage>
        <taxon>Eukaryota</taxon>
        <taxon>Metazoa</taxon>
        <taxon>Ecdysozoa</taxon>
        <taxon>Arthropoda</taxon>
        <taxon>Hexapoda</taxon>
        <taxon>Insecta</taxon>
        <taxon>Pterygota</taxon>
        <taxon>Neoptera</taxon>
        <taxon>Endopterygota</taxon>
        <taxon>Diptera</taxon>
        <taxon>Nematocera</taxon>
        <taxon>Chironomoidea</taxon>
        <taxon>Chironomidae</taxon>
        <taxon>Chironominae</taxon>
        <taxon>Polypedilum</taxon>
        <taxon>Polypedilum</taxon>
    </lineage>
</organism>
<sequence length="466" mass="53597">MGLIELELNRGIKISDLLSSGSTFSFDTGDINGYQEEEEEDNDFTFHPDAENFKITFNKPFNELRTLMSQESEYIWKKIYKEVSADTPKVDFNRHRVTYHRNFYMENEDYPFDSTYLNQKPGVICFDTEQYLPGLIDALSTMRKGEKAYFIISYKKMFKKEGCPPRILPESDILCDLYVMNLEEVGDEEAVQQLKEEKYSVKTFEEAKTLVEEGRLRAKDMVKQENYKKAITIYKQMLQVLSFCKTSSKDEEKEITIMNIQILTNLVTCYNIQEKPKEALMHIESIEKICDISENPKILFAKAKALRLNGDFKQAQDVIKTAYALRPTNKDILIELEKLAKAIGYYCNDKNDNKLKIGIKKRIENCQQKSRKGDLLHVSYTGTLTDGTVFDSSVGRKPLSFSLGSGQVITGWERGLLGMCVGEIRKLQIPPELGYGNQAMGKIPKNSVLIFEVELVKIEKKNEDEL</sequence>
<dbReference type="AlphaFoldDB" id="A0A9J6CDY9"/>
<dbReference type="InterPro" id="IPR001179">
    <property type="entry name" value="PPIase_FKBP_dom"/>
</dbReference>
<reference evidence="10" key="1">
    <citation type="submission" date="2021-03" db="EMBL/GenBank/DDBJ databases">
        <title>Chromosome level genome of the anhydrobiotic midge Polypedilum vanderplanki.</title>
        <authorList>
            <person name="Yoshida Y."/>
            <person name="Kikawada T."/>
            <person name="Gusev O."/>
        </authorList>
    </citation>
    <scope>NUCLEOTIDE SEQUENCE</scope>
    <source>
        <strain evidence="10">NIAS01</strain>
        <tissue evidence="10">Whole body or cell culture</tissue>
    </source>
</reference>
<dbReference type="SUPFAM" id="SSF54534">
    <property type="entry name" value="FKBP-like"/>
    <property type="match status" value="2"/>
</dbReference>
<dbReference type="PROSITE" id="PS50059">
    <property type="entry name" value="FKBP_PPIASE"/>
    <property type="match status" value="2"/>
</dbReference>
<dbReference type="FunFam" id="3.10.50.40:FF:000006">
    <property type="entry name" value="Peptidyl-prolyl cis-trans isomerase"/>
    <property type="match status" value="1"/>
</dbReference>
<evidence type="ECO:0000313" key="10">
    <source>
        <dbReference type="EMBL" id="KAG5679979.1"/>
    </source>
</evidence>
<evidence type="ECO:0000256" key="5">
    <source>
        <dbReference type="ARBA" id="ARBA00022803"/>
    </source>
</evidence>
<dbReference type="Gene3D" id="3.10.50.40">
    <property type="match status" value="2"/>
</dbReference>
<evidence type="ECO:0000256" key="8">
    <source>
        <dbReference type="PROSITE-ProRule" id="PRU00277"/>
    </source>
</evidence>
<keyword evidence="7 8" id="KW-0413">Isomerase</keyword>
<evidence type="ECO:0000256" key="4">
    <source>
        <dbReference type="ARBA" id="ARBA00022737"/>
    </source>
</evidence>
<dbReference type="Proteomes" id="UP001107558">
    <property type="component" value="Chromosome 1"/>
</dbReference>
<dbReference type="OrthoDB" id="8116123at2759"/>
<evidence type="ECO:0000256" key="1">
    <source>
        <dbReference type="ARBA" id="ARBA00000971"/>
    </source>
</evidence>
<feature type="domain" description="PPIase FKBP-type" evidence="9">
    <location>
        <begin position="373"/>
        <end position="459"/>
    </location>
</feature>
<dbReference type="GO" id="GO:0007283">
    <property type="term" value="P:spermatogenesis"/>
    <property type="evidence" value="ECO:0007669"/>
    <property type="project" value="TreeGrafter"/>
</dbReference>
<keyword evidence="11" id="KW-1185">Reference proteome</keyword>
<dbReference type="SUPFAM" id="SSF48452">
    <property type="entry name" value="TPR-like"/>
    <property type="match status" value="1"/>
</dbReference>
<evidence type="ECO:0000256" key="3">
    <source>
        <dbReference type="ARBA" id="ARBA00013194"/>
    </source>
</evidence>
<dbReference type="PANTHER" id="PTHR46674">
    <property type="entry name" value="INACTIVE PEPTIDYL-PROLYL CIS-TRANS ISOMERASE FKBP6"/>
    <property type="match status" value="1"/>
</dbReference>
<accession>A0A9J6CDY9</accession>
<evidence type="ECO:0000313" key="11">
    <source>
        <dbReference type="Proteomes" id="UP001107558"/>
    </source>
</evidence>
<proteinExistence type="inferred from homology"/>
<evidence type="ECO:0000256" key="6">
    <source>
        <dbReference type="ARBA" id="ARBA00023110"/>
    </source>
</evidence>
<dbReference type="GO" id="GO:0051879">
    <property type="term" value="F:Hsp90 protein binding"/>
    <property type="evidence" value="ECO:0007669"/>
    <property type="project" value="TreeGrafter"/>
</dbReference>
<dbReference type="InterPro" id="IPR042282">
    <property type="entry name" value="FKBP6/shu"/>
</dbReference>
<comment type="caution">
    <text evidence="10">The sequence shown here is derived from an EMBL/GenBank/DDBJ whole genome shotgun (WGS) entry which is preliminary data.</text>
</comment>
<dbReference type="Pfam" id="PF00254">
    <property type="entry name" value="FKBP_C"/>
    <property type="match status" value="2"/>
</dbReference>
<dbReference type="InterPro" id="IPR011990">
    <property type="entry name" value="TPR-like_helical_dom_sf"/>
</dbReference>
<evidence type="ECO:0000256" key="7">
    <source>
        <dbReference type="ARBA" id="ARBA00023235"/>
    </source>
</evidence>
<comment type="catalytic activity">
    <reaction evidence="1 8">
        <text>[protein]-peptidylproline (omega=180) = [protein]-peptidylproline (omega=0)</text>
        <dbReference type="Rhea" id="RHEA:16237"/>
        <dbReference type="Rhea" id="RHEA-COMP:10747"/>
        <dbReference type="Rhea" id="RHEA-COMP:10748"/>
        <dbReference type="ChEBI" id="CHEBI:83833"/>
        <dbReference type="ChEBI" id="CHEBI:83834"/>
        <dbReference type="EC" id="5.2.1.8"/>
    </reaction>
</comment>
<feature type="domain" description="PPIase FKBP-type" evidence="9">
    <location>
        <begin position="94"/>
        <end position="183"/>
    </location>
</feature>
<dbReference type="PANTHER" id="PTHR46674:SF1">
    <property type="entry name" value="INACTIVE PEPTIDYL-PROLYL CIS-TRANS ISOMERASE FKBP6"/>
    <property type="match status" value="1"/>
</dbReference>
<protein>
    <recommendedName>
        <fullName evidence="3 8">peptidylprolyl isomerase</fullName>
        <ecNumber evidence="3 8">5.2.1.8</ecNumber>
    </recommendedName>
</protein>
<keyword evidence="5" id="KW-0802">TPR repeat</keyword>
<dbReference type="EC" id="5.2.1.8" evidence="3 8"/>
<gene>
    <name evidence="10" type="ORF">PVAND_009514</name>
</gene>
<dbReference type="GO" id="GO:0003755">
    <property type="term" value="F:peptidyl-prolyl cis-trans isomerase activity"/>
    <property type="evidence" value="ECO:0007669"/>
    <property type="project" value="UniProtKB-KW"/>
</dbReference>
<name>A0A9J6CDY9_POLVA</name>
<evidence type="ECO:0000259" key="9">
    <source>
        <dbReference type="PROSITE" id="PS50059"/>
    </source>
</evidence>
<dbReference type="Gene3D" id="1.25.40.10">
    <property type="entry name" value="Tetratricopeptide repeat domain"/>
    <property type="match status" value="1"/>
</dbReference>
<dbReference type="InterPro" id="IPR046357">
    <property type="entry name" value="PPIase_dom_sf"/>
</dbReference>
<comment type="similarity">
    <text evidence="2">Belongs to the FKBP6 family.</text>
</comment>
<dbReference type="GO" id="GO:0034587">
    <property type="term" value="P:piRNA processing"/>
    <property type="evidence" value="ECO:0007669"/>
    <property type="project" value="TreeGrafter"/>
</dbReference>
<evidence type="ECO:0000256" key="2">
    <source>
        <dbReference type="ARBA" id="ARBA00009648"/>
    </source>
</evidence>
<keyword evidence="6 8" id="KW-0697">Rotamase</keyword>
<dbReference type="EMBL" id="JADBJN010000001">
    <property type="protein sequence ID" value="KAG5679979.1"/>
    <property type="molecule type" value="Genomic_DNA"/>
</dbReference>
<keyword evidence="4" id="KW-0677">Repeat</keyword>